<reference evidence="5 6" key="1">
    <citation type="submission" date="2018-07" db="EMBL/GenBank/DDBJ databases">
        <title>Genome analysis of Larkinella rosea.</title>
        <authorList>
            <person name="Zhou Z."/>
            <person name="Wang G."/>
        </authorList>
    </citation>
    <scope>NUCLEOTIDE SEQUENCE [LARGE SCALE GENOMIC DNA]</scope>
    <source>
        <strain evidence="6">zzj9</strain>
    </source>
</reference>
<dbReference type="InterPro" id="IPR013783">
    <property type="entry name" value="Ig-like_fold"/>
</dbReference>
<feature type="domain" description="PKD" evidence="3">
    <location>
        <begin position="57"/>
        <end position="116"/>
    </location>
</feature>
<dbReference type="InterPro" id="IPR006558">
    <property type="entry name" value="LamG-like"/>
</dbReference>
<dbReference type="InterPro" id="IPR022409">
    <property type="entry name" value="PKD/Chitinase_dom"/>
</dbReference>
<dbReference type="InterPro" id="IPR013320">
    <property type="entry name" value="ConA-like_dom_sf"/>
</dbReference>
<dbReference type="Proteomes" id="UP000253383">
    <property type="component" value="Unassembled WGS sequence"/>
</dbReference>
<evidence type="ECO:0000313" key="5">
    <source>
        <dbReference type="EMBL" id="RCR66673.1"/>
    </source>
</evidence>
<name>A0A368JJF1_9BACT</name>
<gene>
    <name evidence="5" type="ORF">DUE52_25580</name>
</gene>
<dbReference type="SUPFAM" id="SSF49265">
    <property type="entry name" value="Fibronectin type III"/>
    <property type="match status" value="1"/>
</dbReference>
<dbReference type="InterPro" id="IPR003961">
    <property type="entry name" value="FN3_dom"/>
</dbReference>
<dbReference type="SMART" id="SM00060">
    <property type="entry name" value="FN3"/>
    <property type="match status" value="2"/>
</dbReference>
<evidence type="ECO:0000313" key="6">
    <source>
        <dbReference type="Proteomes" id="UP000253383"/>
    </source>
</evidence>
<evidence type="ECO:0000259" key="3">
    <source>
        <dbReference type="PROSITE" id="PS50093"/>
    </source>
</evidence>
<comment type="caution">
    <text evidence="5">The sequence shown here is derived from an EMBL/GenBank/DDBJ whole genome shotgun (WGS) entry which is preliminary data.</text>
</comment>
<organism evidence="5 6">
    <name type="scientific">Larkinella punicea</name>
    <dbReference type="NCBI Taxonomy" id="2315727"/>
    <lineage>
        <taxon>Bacteria</taxon>
        <taxon>Pseudomonadati</taxon>
        <taxon>Bacteroidota</taxon>
        <taxon>Cytophagia</taxon>
        <taxon>Cytophagales</taxon>
        <taxon>Spirosomataceae</taxon>
        <taxon>Larkinella</taxon>
    </lineage>
</organism>
<keyword evidence="2" id="KW-1015">Disulfide bond</keyword>
<dbReference type="PROSITE" id="PS50853">
    <property type="entry name" value="FN3"/>
    <property type="match status" value="1"/>
</dbReference>
<dbReference type="SUPFAM" id="SSF49299">
    <property type="entry name" value="PKD domain"/>
    <property type="match status" value="1"/>
</dbReference>
<dbReference type="InterPro" id="IPR036116">
    <property type="entry name" value="FN3_sf"/>
</dbReference>
<accession>A0A368JJF1</accession>
<evidence type="ECO:0000256" key="2">
    <source>
        <dbReference type="ARBA" id="ARBA00023157"/>
    </source>
</evidence>
<dbReference type="GO" id="GO:0004553">
    <property type="term" value="F:hydrolase activity, hydrolyzing O-glycosyl compounds"/>
    <property type="evidence" value="ECO:0007669"/>
    <property type="project" value="UniProtKB-ARBA"/>
</dbReference>
<evidence type="ECO:0000259" key="4">
    <source>
        <dbReference type="PROSITE" id="PS50853"/>
    </source>
</evidence>
<dbReference type="Pfam" id="PF00801">
    <property type="entry name" value="PKD"/>
    <property type="match status" value="1"/>
</dbReference>
<dbReference type="SMART" id="SM00560">
    <property type="entry name" value="LamGL"/>
    <property type="match status" value="1"/>
</dbReference>
<feature type="domain" description="Fibronectin type-III" evidence="4">
    <location>
        <begin position="118"/>
        <end position="219"/>
    </location>
</feature>
<dbReference type="PROSITE" id="PS51257">
    <property type="entry name" value="PROKAR_LIPOPROTEIN"/>
    <property type="match status" value="1"/>
</dbReference>
<proteinExistence type="predicted"/>
<dbReference type="CDD" id="cd00146">
    <property type="entry name" value="PKD"/>
    <property type="match status" value="1"/>
</dbReference>
<dbReference type="InterPro" id="IPR000601">
    <property type="entry name" value="PKD_dom"/>
</dbReference>
<protein>
    <submittedName>
        <fullName evidence="5">PKD domain-containing protein</fullName>
    </submittedName>
</protein>
<dbReference type="OrthoDB" id="1490335at2"/>
<dbReference type="Gene3D" id="2.60.120.200">
    <property type="match status" value="1"/>
</dbReference>
<dbReference type="Gene3D" id="2.60.40.10">
    <property type="entry name" value="Immunoglobulins"/>
    <property type="match status" value="3"/>
</dbReference>
<dbReference type="PROSITE" id="PS50093">
    <property type="entry name" value="PKD"/>
    <property type="match status" value="1"/>
</dbReference>
<dbReference type="Pfam" id="PF13385">
    <property type="entry name" value="Laminin_G_3"/>
    <property type="match status" value="1"/>
</dbReference>
<dbReference type="RefSeq" id="WP_114408921.1">
    <property type="nucleotide sequence ID" value="NZ_QOWE01000025.1"/>
</dbReference>
<dbReference type="EMBL" id="QOWE01000025">
    <property type="protein sequence ID" value="RCR66673.1"/>
    <property type="molecule type" value="Genomic_DNA"/>
</dbReference>
<dbReference type="SUPFAM" id="SSF49899">
    <property type="entry name" value="Concanavalin A-like lectins/glucanases"/>
    <property type="match status" value="1"/>
</dbReference>
<keyword evidence="6" id="KW-1185">Reference proteome</keyword>
<dbReference type="InterPro" id="IPR035986">
    <property type="entry name" value="PKD_dom_sf"/>
</dbReference>
<sequence>MNLRLPAYFSIVCFFLFGCEGWDFERKSFQSCAKPSARISFTAEKLRVTYKLVDIQGDFTTVSWNFGAGNPVTSSEREQTFTYSGAGTYTVNAELKNPCGDTYNATLTAQITNASLASVTTLDPSGVSSNSAIMGVKVNDAGNATISQYGVCYSNVVGVPDVDNSTVLFSTTGLVIGNNQTFQASQLLPNTLYYVRAFAANEAGASYGAVKTFLTTSQPVVNTLAATAITGTSAVLSLSLTNPGTPVLTRYGVYVSSTSTDPGKTGSYQTFNTDTQGIAPSLPGNKADFAVSGLQANTLYYYRAFAINAAGTVYGAVLTFNTLASSITSGLVAYYPLNGNANDFAGTNHGKLVNQPPSTTDRKEVPNNAIFLDGDNDFVEIPDHPVLRFTNAMTISFWVKPTGTVSQPMQLLVKSRYTGGDEQYGISIRPLAGNSSSHVLNVDIKQNSNCVSGAGWENASNTVTQWLNNWHHVVGVYEGRSLKLYLDGKLVASRENLPISNIDNCPGGDVRLGLLSQAFPNKFQGSVDELRFYNRALTLVDVQSLFAL</sequence>
<evidence type="ECO:0000256" key="1">
    <source>
        <dbReference type="ARBA" id="ARBA00022729"/>
    </source>
</evidence>
<dbReference type="GO" id="GO:0005975">
    <property type="term" value="P:carbohydrate metabolic process"/>
    <property type="evidence" value="ECO:0007669"/>
    <property type="project" value="UniProtKB-ARBA"/>
</dbReference>
<dbReference type="SMART" id="SM00089">
    <property type="entry name" value="PKD"/>
    <property type="match status" value="1"/>
</dbReference>
<dbReference type="AlphaFoldDB" id="A0A368JJF1"/>
<keyword evidence="1" id="KW-0732">Signal</keyword>